<accession>A0A9N8WPS6</accession>
<feature type="region of interest" description="Disordered" evidence="1">
    <location>
        <begin position="1"/>
        <end position="26"/>
    </location>
</feature>
<dbReference type="AlphaFoldDB" id="A0A9N8WPS6"/>
<dbReference type="EMBL" id="CAJVPZ010001436">
    <property type="protein sequence ID" value="CAG8492384.1"/>
    <property type="molecule type" value="Genomic_DNA"/>
</dbReference>
<proteinExistence type="predicted"/>
<comment type="caution">
    <text evidence="2">The sequence shown here is derived from an EMBL/GenBank/DDBJ whole genome shotgun (WGS) entry which is preliminary data.</text>
</comment>
<evidence type="ECO:0000313" key="3">
    <source>
        <dbReference type="Proteomes" id="UP000789396"/>
    </source>
</evidence>
<evidence type="ECO:0000256" key="1">
    <source>
        <dbReference type="SAM" id="MobiDB-lite"/>
    </source>
</evidence>
<name>A0A9N8WPS6_9GLOM</name>
<evidence type="ECO:0000313" key="2">
    <source>
        <dbReference type="EMBL" id="CAG8492384.1"/>
    </source>
</evidence>
<gene>
    <name evidence="2" type="ORF">RFULGI_LOCUS2044</name>
</gene>
<protein>
    <submittedName>
        <fullName evidence="2">12885_t:CDS:1</fullName>
    </submittedName>
</protein>
<reference evidence="2" key="1">
    <citation type="submission" date="2021-06" db="EMBL/GenBank/DDBJ databases">
        <authorList>
            <person name="Kallberg Y."/>
            <person name="Tangrot J."/>
            <person name="Rosling A."/>
        </authorList>
    </citation>
    <scope>NUCLEOTIDE SEQUENCE</scope>
    <source>
        <strain evidence="2">IN212</strain>
    </source>
</reference>
<organism evidence="2 3">
    <name type="scientific">Racocetra fulgida</name>
    <dbReference type="NCBI Taxonomy" id="60492"/>
    <lineage>
        <taxon>Eukaryota</taxon>
        <taxon>Fungi</taxon>
        <taxon>Fungi incertae sedis</taxon>
        <taxon>Mucoromycota</taxon>
        <taxon>Glomeromycotina</taxon>
        <taxon>Glomeromycetes</taxon>
        <taxon>Diversisporales</taxon>
        <taxon>Gigasporaceae</taxon>
        <taxon>Racocetra</taxon>
    </lineage>
</organism>
<sequence length="51" mass="5841">MAQENKKNKLVNKALQNKRQESIQKQDYSEQVLELASRALDPIASTTVLLR</sequence>
<keyword evidence="3" id="KW-1185">Reference proteome</keyword>
<dbReference type="Proteomes" id="UP000789396">
    <property type="component" value="Unassembled WGS sequence"/>
</dbReference>